<dbReference type="PRINTS" id="PR00080">
    <property type="entry name" value="SDRFAMILY"/>
</dbReference>
<dbReference type="PRINTS" id="PR00081">
    <property type="entry name" value="GDHRDH"/>
</dbReference>
<evidence type="ECO:0000313" key="5">
    <source>
        <dbReference type="EMBL" id="CAB4712143.1"/>
    </source>
</evidence>
<keyword evidence="2" id="KW-0560">Oxidoreductase</keyword>
<evidence type="ECO:0000259" key="3">
    <source>
        <dbReference type="SMART" id="SM00822"/>
    </source>
</evidence>
<gene>
    <name evidence="5" type="ORF">UFOPK2656_00743</name>
    <name evidence="6" type="ORF">UFOPK3099_02098</name>
    <name evidence="7" type="ORF">UFOPK3267_01197</name>
    <name evidence="8" type="ORF">UFOPK3651_00781</name>
    <name evidence="9" type="ORF">UFOPK3931_01351</name>
    <name evidence="4" type="ORF">UFOPK4189_00741</name>
</gene>
<evidence type="ECO:0000313" key="8">
    <source>
        <dbReference type="EMBL" id="CAB4919722.1"/>
    </source>
</evidence>
<dbReference type="InterPro" id="IPR002347">
    <property type="entry name" value="SDR_fam"/>
</dbReference>
<dbReference type="Pfam" id="PF00106">
    <property type="entry name" value="adh_short"/>
    <property type="match status" value="1"/>
</dbReference>
<dbReference type="SMART" id="SM00822">
    <property type="entry name" value="PKS_KR"/>
    <property type="match status" value="1"/>
</dbReference>
<dbReference type="SUPFAM" id="SSF51735">
    <property type="entry name" value="NAD(P)-binding Rossmann-fold domains"/>
    <property type="match status" value="1"/>
</dbReference>
<dbReference type="EMBL" id="CAFBOL010000030">
    <property type="protein sequence ID" value="CAB4988965.1"/>
    <property type="molecule type" value="Genomic_DNA"/>
</dbReference>
<evidence type="ECO:0000313" key="4">
    <source>
        <dbReference type="EMBL" id="CAB4362954.1"/>
    </source>
</evidence>
<organism evidence="8">
    <name type="scientific">freshwater metagenome</name>
    <dbReference type="NCBI Taxonomy" id="449393"/>
    <lineage>
        <taxon>unclassified sequences</taxon>
        <taxon>metagenomes</taxon>
        <taxon>ecological metagenomes</taxon>
    </lineage>
</organism>
<dbReference type="EMBL" id="CAEZYF010000003">
    <property type="protein sequence ID" value="CAB4712143.1"/>
    <property type="molecule type" value="Genomic_DNA"/>
</dbReference>
<protein>
    <submittedName>
        <fullName evidence="8">Unannotated protein</fullName>
    </submittedName>
</protein>
<evidence type="ECO:0000313" key="6">
    <source>
        <dbReference type="EMBL" id="CAB4831140.1"/>
    </source>
</evidence>
<dbReference type="EMBL" id="CAFAAV010000188">
    <property type="protein sequence ID" value="CAB4831140.1"/>
    <property type="molecule type" value="Genomic_DNA"/>
</dbReference>
<sequence>MLRFDGEVVVITGGANGLGRSYALEFARRGAAVLVNDVGSAHQGLAAEPAAAQRVVEEIVAAGGIAAANDVSVTSAHGGEAIIADALDRWGRLDVLIHSAGVMRDRTLAKLEFADLDAVLDVHLKGGFHVAQPAFRAMMTQPSGGRIVMTSSTSGFFGVFGQAAYAAAKGALTGLSRVMALEGARYSIRSNAIVPVATTRLSRGADPGASRPPEDVAQFVVALCHRSCAATGMNFAAGGGWAGRMGVEVGPGFALPGGTAEDITANWDLVQRLGFEEMADGFSIGPYIDERLHEG</sequence>
<dbReference type="InterPro" id="IPR057326">
    <property type="entry name" value="KR_dom"/>
</dbReference>
<comment type="similarity">
    <text evidence="1">Belongs to the short-chain dehydrogenases/reductases (SDR) family.</text>
</comment>
<evidence type="ECO:0000313" key="9">
    <source>
        <dbReference type="EMBL" id="CAB4988965.1"/>
    </source>
</evidence>
<dbReference type="EMBL" id="CAFBIY010000055">
    <property type="protein sequence ID" value="CAB4850475.1"/>
    <property type="molecule type" value="Genomic_DNA"/>
</dbReference>
<feature type="domain" description="Ketoreductase" evidence="3">
    <location>
        <begin position="7"/>
        <end position="199"/>
    </location>
</feature>
<dbReference type="Gene3D" id="3.40.50.720">
    <property type="entry name" value="NAD(P)-binding Rossmann-like Domain"/>
    <property type="match status" value="1"/>
</dbReference>
<accession>A0A6J7HJK9</accession>
<evidence type="ECO:0000313" key="7">
    <source>
        <dbReference type="EMBL" id="CAB4850475.1"/>
    </source>
</evidence>
<dbReference type="InterPro" id="IPR051687">
    <property type="entry name" value="Peroxisomal_Beta-Oxidation"/>
</dbReference>
<dbReference type="PANTHER" id="PTHR45024:SF2">
    <property type="entry name" value="SCP2 DOMAIN-CONTAINING PROTEIN"/>
    <property type="match status" value="1"/>
</dbReference>
<dbReference type="EMBL" id="CAFBMT010000003">
    <property type="protein sequence ID" value="CAB4919722.1"/>
    <property type="molecule type" value="Genomic_DNA"/>
</dbReference>
<evidence type="ECO:0000256" key="2">
    <source>
        <dbReference type="ARBA" id="ARBA00023002"/>
    </source>
</evidence>
<dbReference type="InterPro" id="IPR020904">
    <property type="entry name" value="Sc_DH/Rdtase_CS"/>
</dbReference>
<dbReference type="PROSITE" id="PS00061">
    <property type="entry name" value="ADH_SHORT"/>
    <property type="match status" value="1"/>
</dbReference>
<reference evidence="8" key="1">
    <citation type="submission" date="2020-05" db="EMBL/GenBank/DDBJ databases">
        <authorList>
            <person name="Chiriac C."/>
            <person name="Salcher M."/>
            <person name="Ghai R."/>
            <person name="Kavagutti S V."/>
        </authorList>
    </citation>
    <scope>NUCLEOTIDE SEQUENCE</scope>
</reference>
<dbReference type="InterPro" id="IPR036291">
    <property type="entry name" value="NAD(P)-bd_dom_sf"/>
</dbReference>
<dbReference type="PANTHER" id="PTHR45024">
    <property type="entry name" value="DEHYDROGENASES, SHORT CHAIN"/>
    <property type="match status" value="1"/>
</dbReference>
<dbReference type="GO" id="GO:0016491">
    <property type="term" value="F:oxidoreductase activity"/>
    <property type="evidence" value="ECO:0007669"/>
    <property type="project" value="UniProtKB-KW"/>
</dbReference>
<evidence type="ECO:0000256" key="1">
    <source>
        <dbReference type="ARBA" id="ARBA00006484"/>
    </source>
</evidence>
<name>A0A6J7HJK9_9ZZZZ</name>
<dbReference type="AlphaFoldDB" id="A0A6J7HJK9"/>
<dbReference type="EMBL" id="CAESGF010000003">
    <property type="protein sequence ID" value="CAB4362954.1"/>
    <property type="molecule type" value="Genomic_DNA"/>
</dbReference>
<proteinExistence type="inferred from homology"/>